<name>A0AAD8MHF0_9APIA</name>
<protein>
    <recommendedName>
        <fullName evidence="1">F-box domain-containing protein</fullName>
    </recommendedName>
</protein>
<dbReference type="InterPro" id="IPR001810">
    <property type="entry name" value="F-box_dom"/>
</dbReference>
<dbReference type="EMBL" id="JAUIZM010000008">
    <property type="protein sequence ID" value="KAK1372063.1"/>
    <property type="molecule type" value="Genomic_DNA"/>
</dbReference>
<dbReference type="Gene3D" id="1.20.1280.50">
    <property type="match status" value="1"/>
</dbReference>
<reference evidence="2" key="2">
    <citation type="submission" date="2023-05" db="EMBL/GenBank/DDBJ databases">
        <authorList>
            <person name="Schelkunov M.I."/>
        </authorList>
    </citation>
    <scope>NUCLEOTIDE SEQUENCE</scope>
    <source>
        <strain evidence="2">Hsosn_3</strain>
        <tissue evidence="2">Leaf</tissue>
    </source>
</reference>
<comment type="caution">
    <text evidence="2">The sequence shown here is derived from an EMBL/GenBank/DDBJ whole genome shotgun (WGS) entry which is preliminary data.</text>
</comment>
<organism evidence="2 3">
    <name type="scientific">Heracleum sosnowskyi</name>
    <dbReference type="NCBI Taxonomy" id="360622"/>
    <lineage>
        <taxon>Eukaryota</taxon>
        <taxon>Viridiplantae</taxon>
        <taxon>Streptophyta</taxon>
        <taxon>Embryophyta</taxon>
        <taxon>Tracheophyta</taxon>
        <taxon>Spermatophyta</taxon>
        <taxon>Magnoliopsida</taxon>
        <taxon>eudicotyledons</taxon>
        <taxon>Gunneridae</taxon>
        <taxon>Pentapetalae</taxon>
        <taxon>asterids</taxon>
        <taxon>campanulids</taxon>
        <taxon>Apiales</taxon>
        <taxon>Apiaceae</taxon>
        <taxon>Apioideae</taxon>
        <taxon>apioid superclade</taxon>
        <taxon>Tordylieae</taxon>
        <taxon>Tordyliinae</taxon>
        <taxon>Heracleum</taxon>
    </lineage>
</organism>
<evidence type="ECO:0000313" key="2">
    <source>
        <dbReference type="EMBL" id="KAK1372063.1"/>
    </source>
</evidence>
<evidence type="ECO:0000259" key="1">
    <source>
        <dbReference type="SMART" id="SM00256"/>
    </source>
</evidence>
<dbReference type="AlphaFoldDB" id="A0AAD8MHF0"/>
<dbReference type="InterPro" id="IPR050796">
    <property type="entry name" value="SCF_F-box_component"/>
</dbReference>
<accession>A0AAD8MHF0</accession>
<dbReference type="PANTHER" id="PTHR31672:SF13">
    <property type="entry name" value="F-BOX PROTEIN CPR30-LIKE"/>
    <property type="match status" value="1"/>
</dbReference>
<keyword evidence="3" id="KW-1185">Reference proteome</keyword>
<dbReference type="PANTHER" id="PTHR31672">
    <property type="entry name" value="BNACNNG10540D PROTEIN"/>
    <property type="match status" value="1"/>
</dbReference>
<sequence>METLTGYHIPDDKIIDIMSWLPAKSLGRFKTVSKSWLSIISNPSFRRFSPSSCHYEFSEKRITYDPQNHVDDGIEGPWILKYSFVVAPTVDLVHGYLNSSRGILFRNESGEWWLYNPDEKKTKNAPVRVGTRKILKHTET</sequence>
<dbReference type="Pfam" id="PF00646">
    <property type="entry name" value="F-box"/>
    <property type="match status" value="1"/>
</dbReference>
<gene>
    <name evidence="2" type="ORF">POM88_038155</name>
</gene>
<dbReference type="CDD" id="cd22157">
    <property type="entry name" value="F-box_AtFBW1-like"/>
    <property type="match status" value="1"/>
</dbReference>
<evidence type="ECO:0000313" key="3">
    <source>
        <dbReference type="Proteomes" id="UP001237642"/>
    </source>
</evidence>
<feature type="domain" description="F-box" evidence="1">
    <location>
        <begin position="9"/>
        <end position="49"/>
    </location>
</feature>
<dbReference type="SUPFAM" id="SSF81383">
    <property type="entry name" value="F-box domain"/>
    <property type="match status" value="1"/>
</dbReference>
<dbReference type="Proteomes" id="UP001237642">
    <property type="component" value="Unassembled WGS sequence"/>
</dbReference>
<proteinExistence type="predicted"/>
<reference evidence="2" key="1">
    <citation type="submission" date="2023-02" db="EMBL/GenBank/DDBJ databases">
        <title>Genome of toxic invasive species Heracleum sosnowskyi carries increased number of genes despite the absence of recent whole-genome duplications.</title>
        <authorList>
            <person name="Schelkunov M."/>
            <person name="Shtratnikova V."/>
            <person name="Makarenko M."/>
            <person name="Klepikova A."/>
            <person name="Omelchenko D."/>
            <person name="Novikova G."/>
            <person name="Obukhova E."/>
            <person name="Bogdanov V."/>
            <person name="Penin A."/>
            <person name="Logacheva M."/>
        </authorList>
    </citation>
    <scope>NUCLEOTIDE SEQUENCE</scope>
    <source>
        <strain evidence="2">Hsosn_3</strain>
        <tissue evidence="2">Leaf</tissue>
    </source>
</reference>
<dbReference type="SMART" id="SM00256">
    <property type="entry name" value="FBOX"/>
    <property type="match status" value="1"/>
</dbReference>
<dbReference type="InterPro" id="IPR036047">
    <property type="entry name" value="F-box-like_dom_sf"/>
</dbReference>